<reference evidence="1 2" key="1">
    <citation type="journal article" date="2014" name="Agronomy (Basel)">
        <title>A Draft Genome Sequence for Ensete ventricosum, the Drought-Tolerant Tree Against Hunger.</title>
        <authorList>
            <person name="Harrison J."/>
            <person name="Moore K.A."/>
            <person name="Paszkiewicz K."/>
            <person name="Jones T."/>
            <person name="Grant M."/>
            <person name="Ambacheew D."/>
            <person name="Muzemil S."/>
            <person name="Studholme D.J."/>
        </authorList>
    </citation>
    <scope>NUCLEOTIDE SEQUENCE [LARGE SCALE GENOMIC DNA]</scope>
</reference>
<comment type="caution">
    <text evidence="1">The sequence shown here is derived from an EMBL/GenBank/DDBJ whole genome shotgun (WGS) entry which is preliminary data.</text>
</comment>
<name>A0A444C1X8_ENSVE</name>
<organism evidence="1 2">
    <name type="scientific">Ensete ventricosum</name>
    <name type="common">Abyssinian banana</name>
    <name type="synonym">Musa ensete</name>
    <dbReference type="NCBI Taxonomy" id="4639"/>
    <lineage>
        <taxon>Eukaryota</taxon>
        <taxon>Viridiplantae</taxon>
        <taxon>Streptophyta</taxon>
        <taxon>Embryophyta</taxon>
        <taxon>Tracheophyta</taxon>
        <taxon>Spermatophyta</taxon>
        <taxon>Magnoliopsida</taxon>
        <taxon>Liliopsida</taxon>
        <taxon>Zingiberales</taxon>
        <taxon>Musaceae</taxon>
        <taxon>Ensete</taxon>
    </lineage>
</organism>
<evidence type="ECO:0000313" key="1">
    <source>
        <dbReference type="EMBL" id="RRT69389.1"/>
    </source>
</evidence>
<protein>
    <submittedName>
        <fullName evidence="1">Uncharacterized protein</fullName>
    </submittedName>
</protein>
<accession>A0A444C1X8</accession>
<evidence type="ECO:0000313" key="2">
    <source>
        <dbReference type="Proteomes" id="UP000287651"/>
    </source>
</evidence>
<dbReference type="EMBL" id="AMZH03004358">
    <property type="protein sequence ID" value="RRT69389.1"/>
    <property type="molecule type" value="Genomic_DNA"/>
</dbReference>
<sequence>MGLQRRRRLERRVVPSVPVPAALSAAALLLLFGLASHSLLTSSPLLDASAAPTPRTKPSSILVRSWKGLILTGSLSSFLYSDIIGLQLKNPVELQRNAAGAIDVFRVPVRFPVA</sequence>
<proteinExistence type="predicted"/>
<dbReference type="AlphaFoldDB" id="A0A444C1X8"/>
<dbReference type="Proteomes" id="UP000287651">
    <property type="component" value="Unassembled WGS sequence"/>
</dbReference>
<gene>
    <name evidence="1" type="ORF">B296_00008368</name>
</gene>